<dbReference type="OrthoDB" id="21589at2759"/>
<sequence>MASSSPAPPQFPDLPPPDPDHVHLRTAYLVTGNPRPPHYLGSLSLNTTISALKEKIQSELPEHPSPSEQRLIYQGRPLLRNDANLRDILRIPDGVPDTLPHTIHIVIQSQQNTSQSQQPPNPILNPTLNPILNPPPPPPLQVDHQHAEFARTFRAAQTSANRLQESLVRIQQQIEANRADLRSVQQRIALQHTNLGAPPNLMNGQVNTNGQPLPAPHPQTFAMNFHFDLPVDQLAQAQRAPGPGNAHPRHTPHASSGLPPQQPRTAPLGRPQHNIQEFQGPNGERMTLITEQVSFTIPAQGPGSGSGQQPAVPSQPQTNTATHAPQNNIPPPVPPTFAFPVNLLPSMSTTPMYLSNSPAQNRPSPPQLSNTTAWLLSSPVGPQGFLFAPGHGWFCSPPVRRQQQVGSVPTPQPQTNDPNGAGATQLAQTNNQGQPNANRAIIRANEPQPDQPQPVPAVAQAQQNGEDNDLFAFIINRGWLFLRLYLFMFVFSEPGTWKRWLMIFAAAVICLQPRDGPLTRLLAAARRHLDNLIGPPPPQPPPEAVAHQQDPVVQQPGGAGQVRAGATAQRPANVRGALTMTPQEARARLEDQRQDHEPRPWRDTLYRVEQSIALFLASLIPGVGERHVRAREEARREEQRRVEERGRAENEAAAERPNGDEADAPASDTQASSAEARKPEVNVDASGEQSTSTSVEVRDGEAESGELRNRT</sequence>
<organism evidence="8 9">
    <name type="scientific">Cladophialophora immunda</name>
    <dbReference type="NCBI Taxonomy" id="569365"/>
    <lineage>
        <taxon>Eukaryota</taxon>
        <taxon>Fungi</taxon>
        <taxon>Dikarya</taxon>
        <taxon>Ascomycota</taxon>
        <taxon>Pezizomycotina</taxon>
        <taxon>Eurotiomycetes</taxon>
        <taxon>Chaetothyriomycetidae</taxon>
        <taxon>Chaetothyriales</taxon>
        <taxon>Herpotrichiellaceae</taxon>
        <taxon>Cladophialophora</taxon>
    </lineage>
</organism>
<dbReference type="EMBL" id="KN847040">
    <property type="protein sequence ID" value="KIW34613.1"/>
    <property type="molecule type" value="Genomic_DNA"/>
</dbReference>
<feature type="region of interest" description="Disordered" evidence="6">
    <location>
        <begin position="1"/>
        <end position="21"/>
    </location>
</feature>
<dbReference type="Gene3D" id="3.10.20.90">
    <property type="entry name" value="Phosphatidylinositol 3-kinase Catalytic Subunit, Chain A, domain 1"/>
    <property type="match status" value="1"/>
</dbReference>
<feature type="region of interest" description="Disordered" evidence="6">
    <location>
        <begin position="195"/>
        <end position="217"/>
    </location>
</feature>
<feature type="region of interest" description="Disordered" evidence="6">
    <location>
        <begin position="238"/>
        <end position="279"/>
    </location>
</feature>
<dbReference type="VEuPathDB" id="FungiDB:PV07_01384"/>
<feature type="compositionally biased region" description="Basic and acidic residues" evidence="6">
    <location>
        <begin position="627"/>
        <end position="659"/>
    </location>
</feature>
<evidence type="ECO:0000313" key="9">
    <source>
        <dbReference type="Proteomes" id="UP000054466"/>
    </source>
</evidence>
<evidence type="ECO:0000256" key="5">
    <source>
        <dbReference type="SAM" id="Coils"/>
    </source>
</evidence>
<dbReference type="PANTHER" id="PTHR12943:SF27">
    <property type="entry name" value="HOMOCYSTEINE-INDUCED ENDOPLASMIC RETICULUM PROTEIN, ISOFORM A"/>
    <property type="match status" value="1"/>
</dbReference>
<keyword evidence="5" id="KW-0175">Coiled coil</keyword>
<feature type="compositionally biased region" description="Pro residues" evidence="6">
    <location>
        <begin position="1"/>
        <end position="17"/>
    </location>
</feature>
<feature type="region of interest" description="Disordered" evidence="6">
    <location>
        <begin position="398"/>
        <end position="435"/>
    </location>
</feature>
<dbReference type="GeneID" id="27340578"/>
<dbReference type="InterPro" id="IPR039751">
    <property type="entry name" value="HERPUD1/2"/>
</dbReference>
<gene>
    <name evidence="8" type="ORF">PV07_01384</name>
</gene>
<feature type="region of interest" description="Disordered" evidence="6">
    <location>
        <begin position="352"/>
        <end position="374"/>
    </location>
</feature>
<evidence type="ECO:0000256" key="2">
    <source>
        <dbReference type="ARBA" id="ARBA00022692"/>
    </source>
</evidence>
<dbReference type="PROSITE" id="PS50053">
    <property type="entry name" value="UBIQUITIN_2"/>
    <property type="match status" value="1"/>
</dbReference>
<dbReference type="RefSeq" id="XP_016254829.1">
    <property type="nucleotide sequence ID" value="XM_016387901.1"/>
</dbReference>
<feature type="compositionally biased region" description="Polar residues" evidence="6">
    <location>
        <begin position="202"/>
        <end position="211"/>
    </location>
</feature>
<evidence type="ECO:0000256" key="3">
    <source>
        <dbReference type="ARBA" id="ARBA00022989"/>
    </source>
</evidence>
<dbReference type="STRING" id="569365.A0A0D2CTX8"/>
<evidence type="ECO:0000256" key="4">
    <source>
        <dbReference type="ARBA" id="ARBA00023136"/>
    </source>
</evidence>
<feature type="region of interest" description="Disordered" evidence="6">
    <location>
        <begin position="297"/>
        <end position="336"/>
    </location>
</feature>
<dbReference type="Pfam" id="PF00240">
    <property type="entry name" value="ubiquitin"/>
    <property type="match status" value="1"/>
</dbReference>
<feature type="region of interest" description="Disordered" evidence="6">
    <location>
        <begin position="627"/>
        <end position="711"/>
    </location>
</feature>
<evidence type="ECO:0000256" key="6">
    <source>
        <dbReference type="SAM" id="MobiDB-lite"/>
    </source>
</evidence>
<dbReference type="PANTHER" id="PTHR12943">
    <property type="entry name" value="HOMOCYSTEINE-RESPONSIVE ENDOPLASMIC RETICULUM-RESIDENT UNIQUITIN-LIKE DOMAIN HERPUD PROTEIN FAMILY MEMBER"/>
    <property type="match status" value="1"/>
</dbReference>
<feature type="domain" description="Ubiquitin-like" evidence="7">
    <location>
        <begin position="42"/>
        <end position="78"/>
    </location>
</feature>
<dbReference type="SUPFAM" id="SSF54236">
    <property type="entry name" value="Ubiquitin-like"/>
    <property type="match status" value="1"/>
</dbReference>
<name>A0A0D2CTX8_9EURO</name>
<dbReference type="Proteomes" id="UP000054466">
    <property type="component" value="Unassembled WGS sequence"/>
</dbReference>
<comment type="subcellular location">
    <subcellularLocation>
        <location evidence="1">Membrane</location>
    </subcellularLocation>
</comment>
<protein>
    <recommendedName>
        <fullName evidence="7">Ubiquitin-like domain-containing protein</fullName>
    </recommendedName>
</protein>
<proteinExistence type="predicted"/>
<accession>A0A0D2CTX8</accession>
<keyword evidence="3" id="KW-1133">Transmembrane helix</keyword>
<reference evidence="8 9" key="1">
    <citation type="submission" date="2015-01" db="EMBL/GenBank/DDBJ databases">
        <title>The Genome Sequence of Cladophialophora immunda CBS83496.</title>
        <authorList>
            <consortium name="The Broad Institute Genomics Platform"/>
            <person name="Cuomo C."/>
            <person name="de Hoog S."/>
            <person name="Gorbushina A."/>
            <person name="Stielow B."/>
            <person name="Teixiera M."/>
            <person name="Abouelleil A."/>
            <person name="Chapman S.B."/>
            <person name="Priest M."/>
            <person name="Young S.K."/>
            <person name="Wortman J."/>
            <person name="Nusbaum C."/>
            <person name="Birren B."/>
        </authorList>
    </citation>
    <scope>NUCLEOTIDE SEQUENCE [LARGE SCALE GENOMIC DNA]</scope>
    <source>
        <strain evidence="8 9">CBS 83496</strain>
    </source>
</reference>
<feature type="compositionally biased region" description="Low complexity" evidence="6">
    <location>
        <begin position="109"/>
        <end position="131"/>
    </location>
</feature>
<feature type="compositionally biased region" description="Low complexity" evidence="6">
    <location>
        <begin position="307"/>
        <end position="317"/>
    </location>
</feature>
<dbReference type="InterPro" id="IPR029071">
    <property type="entry name" value="Ubiquitin-like_domsf"/>
</dbReference>
<feature type="coiled-coil region" evidence="5">
    <location>
        <begin position="153"/>
        <end position="187"/>
    </location>
</feature>
<keyword evidence="9" id="KW-1185">Reference proteome</keyword>
<evidence type="ECO:0000256" key="1">
    <source>
        <dbReference type="ARBA" id="ARBA00004370"/>
    </source>
</evidence>
<evidence type="ECO:0000259" key="7">
    <source>
        <dbReference type="PROSITE" id="PS50053"/>
    </source>
</evidence>
<feature type="compositionally biased region" description="Polar residues" evidence="6">
    <location>
        <begin position="425"/>
        <end position="435"/>
    </location>
</feature>
<feature type="compositionally biased region" description="Polar residues" evidence="6">
    <location>
        <begin position="401"/>
        <end position="418"/>
    </location>
</feature>
<dbReference type="AlphaFoldDB" id="A0A0D2CTX8"/>
<dbReference type="GO" id="GO:0030968">
    <property type="term" value="P:endoplasmic reticulum unfolded protein response"/>
    <property type="evidence" value="ECO:0007669"/>
    <property type="project" value="TreeGrafter"/>
</dbReference>
<feature type="compositionally biased region" description="Basic and acidic residues" evidence="6">
    <location>
        <begin position="696"/>
        <end position="711"/>
    </location>
</feature>
<feature type="region of interest" description="Disordered" evidence="6">
    <location>
        <begin position="109"/>
        <end position="142"/>
    </location>
</feature>
<keyword evidence="4" id="KW-0472">Membrane</keyword>
<dbReference type="GO" id="GO:0016020">
    <property type="term" value="C:membrane"/>
    <property type="evidence" value="ECO:0007669"/>
    <property type="project" value="UniProtKB-SubCell"/>
</dbReference>
<dbReference type="InterPro" id="IPR000626">
    <property type="entry name" value="Ubiquitin-like_dom"/>
</dbReference>
<evidence type="ECO:0000313" key="8">
    <source>
        <dbReference type="EMBL" id="KIW34613.1"/>
    </source>
</evidence>
<keyword evidence="2" id="KW-0812">Transmembrane</keyword>